<dbReference type="PANTHER" id="PTHR48465:SF1">
    <property type="entry name" value="PROTEIN SSUH2 HOMOLOG"/>
    <property type="match status" value="1"/>
</dbReference>
<sequence length="507" mass="57113">MGDQWDQDPNNTTGGPSQEDIDKQLREIKRVVVQGASEAQVRFKRVIDKAGDYWQQVQSPPPTPPQASSVEEQRLRQLVNGWSNENWRVARELGTYMDIISTSFDEIWEISLETRWETRALEIVSEPYTGRSVNRPRPLLPVWDYELAEVTGLKAPTTRTRLEGMDEVVSCTSCNSTGHVLCSGCNGRGWIVCPECKGRTKKRCTTCRGRGYISDWTPGEKKPFFKKQAENMASSVGNKFSDVFESIRQQGVPIPNPVDTDPAGKGPTVPCPDCVNGEVNCSCGNGKRVCNTCQGAKMSLCANCGGTGKVVRHREITRRFDLRSQARFIGESVIPALQLERAQGDLVYSSEINEALHLDAAPDMVPYDVWRATVELVDSERKVVDKPGLDPQSFPRPTLQVVELVRIPYTTLRYRFSDQDYVLYIYDTEGNEKFYSDRFPARWDRVERLVKAITSDLRAPVQLDNNQQSDTTANTYSGGYRVPIEVPPFTVTEEDEDETEPRPPTTH</sequence>
<dbReference type="PANTHER" id="PTHR48465">
    <property type="entry name" value="PROTEIN SSUH2 HOMOLOG"/>
    <property type="match status" value="1"/>
</dbReference>
<accession>A0A402AK04</accession>
<dbReference type="Proteomes" id="UP000287188">
    <property type="component" value="Unassembled WGS sequence"/>
</dbReference>
<evidence type="ECO:0000313" key="2">
    <source>
        <dbReference type="EMBL" id="GCE19426.1"/>
    </source>
</evidence>
<dbReference type="GO" id="GO:0031072">
    <property type="term" value="F:heat shock protein binding"/>
    <property type="evidence" value="ECO:0007669"/>
    <property type="project" value="InterPro"/>
</dbReference>
<keyword evidence="3" id="KW-1185">Reference proteome</keyword>
<dbReference type="RefSeq" id="WP_126551307.1">
    <property type="nucleotide sequence ID" value="NZ_BIFS01000001.1"/>
</dbReference>
<dbReference type="CDD" id="cd10719">
    <property type="entry name" value="DnaJ_zf"/>
    <property type="match status" value="1"/>
</dbReference>
<dbReference type="EMBL" id="BIFS01000001">
    <property type="protein sequence ID" value="GCE19426.1"/>
    <property type="molecule type" value="Genomic_DNA"/>
</dbReference>
<reference evidence="3" key="1">
    <citation type="submission" date="2018-12" db="EMBL/GenBank/DDBJ databases">
        <title>Tengunoibacter tsumagoiensis gen. nov., sp. nov., Dictyobacter kobayashii sp. nov., D. alpinus sp. nov., and D. joshuensis sp. nov. and description of Dictyobacteraceae fam. nov. within the order Ktedonobacterales isolated from Tengu-no-mugimeshi.</title>
        <authorList>
            <person name="Wang C.M."/>
            <person name="Zheng Y."/>
            <person name="Sakai Y."/>
            <person name="Toyoda A."/>
            <person name="Minakuchi Y."/>
            <person name="Abe K."/>
            <person name="Yokota A."/>
            <person name="Yabe S."/>
        </authorList>
    </citation>
    <scope>NUCLEOTIDE SEQUENCE [LARGE SCALE GENOMIC DNA]</scope>
    <source>
        <strain evidence="3">Uno11</strain>
    </source>
</reference>
<feature type="region of interest" description="Disordered" evidence="1">
    <location>
        <begin position="1"/>
        <end position="22"/>
    </location>
</feature>
<protein>
    <recommendedName>
        <fullName evidence="4">CR-type domain-containing protein</fullName>
    </recommendedName>
</protein>
<name>A0A402AK04_9CHLR</name>
<dbReference type="AlphaFoldDB" id="A0A402AK04"/>
<dbReference type="GO" id="GO:0051082">
    <property type="term" value="F:unfolded protein binding"/>
    <property type="evidence" value="ECO:0007669"/>
    <property type="project" value="InterPro"/>
</dbReference>
<evidence type="ECO:0008006" key="4">
    <source>
        <dbReference type="Google" id="ProtNLM"/>
    </source>
</evidence>
<dbReference type="OrthoDB" id="139726at2"/>
<organism evidence="2 3">
    <name type="scientific">Dictyobacter kobayashii</name>
    <dbReference type="NCBI Taxonomy" id="2014872"/>
    <lineage>
        <taxon>Bacteria</taxon>
        <taxon>Bacillati</taxon>
        <taxon>Chloroflexota</taxon>
        <taxon>Ktedonobacteria</taxon>
        <taxon>Ktedonobacterales</taxon>
        <taxon>Dictyobacteraceae</taxon>
        <taxon>Dictyobacter</taxon>
    </lineage>
</organism>
<dbReference type="InterPro" id="IPR001305">
    <property type="entry name" value="HSP_DnaJ_Cys-rich_dom"/>
</dbReference>
<dbReference type="InterPro" id="IPR036410">
    <property type="entry name" value="HSP_DnaJ_Cys-rich_dom_sf"/>
</dbReference>
<comment type="caution">
    <text evidence="2">The sequence shown here is derived from an EMBL/GenBank/DDBJ whole genome shotgun (WGS) entry which is preliminary data.</text>
</comment>
<dbReference type="SUPFAM" id="SSF57938">
    <property type="entry name" value="DnaJ/Hsp40 cysteine-rich domain"/>
    <property type="match status" value="1"/>
</dbReference>
<feature type="region of interest" description="Disordered" evidence="1">
    <location>
        <begin position="487"/>
        <end position="507"/>
    </location>
</feature>
<evidence type="ECO:0000313" key="3">
    <source>
        <dbReference type="Proteomes" id="UP000287188"/>
    </source>
</evidence>
<evidence type="ECO:0000256" key="1">
    <source>
        <dbReference type="SAM" id="MobiDB-lite"/>
    </source>
</evidence>
<dbReference type="InterPro" id="IPR052789">
    <property type="entry name" value="SSUH2_homolog"/>
</dbReference>
<proteinExistence type="predicted"/>
<feature type="compositionally biased region" description="Polar residues" evidence="1">
    <location>
        <begin position="7"/>
        <end position="16"/>
    </location>
</feature>
<gene>
    <name evidence="2" type="ORF">KDK_32260</name>
</gene>